<evidence type="ECO:0000313" key="1">
    <source>
        <dbReference type="EMBL" id="RII77886.1"/>
    </source>
</evidence>
<name>A0A399MAV7_9PSED</name>
<proteinExistence type="predicted"/>
<gene>
    <name evidence="1" type="ORF">D0894_10695</name>
</gene>
<sequence>MLRDSAARKGWVISHSYCTDFKGCAIPVGAGLPAKRPAQAINARPAPHIPYFSTASAAS</sequence>
<dbReference type="EMBL" id="QWLL01000025">
    <property type="protein sequence ID" value="RII77886.1"/>
    <property type="molecule type" value="Genomic_DNA"/>
</dbReference>
<accession>A0A399MAV7</accession>
<organism evidence="1 2">
    <name type="scientific">Pseudomonas monteilii</name>
    <dbReference type="NCBI Taxonomy" id="76759"/>
    <lineage>
        <taxon>Bacteria</taxon>
        <taxon>Pseudomonadati</taxon>
        <taxon>Pseudomonadota</taxon>
        <taxon>Gammaproteobacteria</taxon>
        <taxon>Pseudomonadales</taxon>
        <taxon>Pseudomonadaceae</taxon>
        <taxon>Pseudomonas</taxon>
    </lineage>
</organism>
<dbReference type="Proteomes" id="UP000265875">
    <property type="component" value="Unassembled WGS sequence"/>
</dbReference>
<comment type="caution">
    <text evidence="1">The sequence shown here is derived from an EMBL/GenBank/DDBJ whole genome shotgun (WGS) entry which is preliminary data.</text>
</comment>
<reference evidence="1 2" key="1">
    <citation type="submission" date="2018-08" db="EMBL/GenBank/DDBJ databases">
        <title>Draft genome sequence of the cyanotroph, Pseudomonas monteilii BCN3.</title>
        <authorList>
            <person name="Jones L.B."/>
            <person name="Kunz D.A."/>
        </authorList>
    </citation>
    <scope>NUCLEOTIDE SEQUENCE [LARGE SCALE GENOMIC DNA]</scope>
    <source>
        <strain evidence="1 2">BCN3</strain>
    </source>
</reference>
<dbReference type="AlphaFoldDB" id="A0A399MAV7"/>
<evidence type="ECO:0000313" key="2">
    <source>
        <dbReference type="Proteomes" id="UP000265875"/>
    </source>
</evidence>
<protein>
    <submittedName>
        <fullName evidence="1">Uncharacterized protein</fullName>
    </submittedName>
</protein>